<dbReference type="EMBL" id="JACHYB010000001">
    <property type="protein sequence ID" value="MBB3186418.1"/>
    <property type="molecule type" value="Genomic_DNA"/>
</dbReference>
<dbReference type="Proteomes" id="UP000544222">
    <property type="component" value="Unassembled WGS sequence"/>
</dbReference>
<evidence type="ECO:0000313" key="2">
    <source>
        <dbReference type="Proteomes" id="UP000544222"/>
    </source>
</evidence>
<accession>A0A7W5DQF4</accession>
<protein>
    <submittedName>
        <fullName evidence="1">Uncharacterized protein</fullName>
    </submittedName>
</protein>
<reference evidence="1 2" key="1">
    <citation type="submission" date="2020-08" db="EMBL/GenBank/DDBJ databases">
        <title>Genomic Encyclopedia of Type Strains, Phase IV (KMG-IV): sequencing the most valuable type-strain genomes for metagenomic binning, comparative biology and taxonomic classification.</title>
        <authorList>
            <person name="Goeker M."/>
        </authorList>
    </citation>
    <scope>NUCLEOTIDE SEQUENCE [LARGE SCALE GENOMIC DNA]</scope>
    <source>
        <strain evidence="1 2">DSM 27471</strain>
    </source>
</reference>
<dbReference type="RefSeq" id="WP_183412315.1">
    <property type="nucleotide sequence ID" value="NZ_JACHYB010000001.1"/>
</dbReference>
<name>A0A7W5DQF4_9PORP</name>
<dbReference type="AlphaFoldDB" id="A0A7W5DQF4"/>
<organism evidence="1 2">
    <name type="scientific">Microbacter margulisiae</name>
    <dbReference type="NCBI Taxonomy" id="1350067"/>
    <lineage>
        <taxon>Bacteria</taxon>
        <taxon>Pseudomonadati</taxon>
        <taxon>Bacteroidota</taxon>
        <taxon>Bacteroidia</taxon>
        <taxon>Bacteroidales</taxon>
        <taxon>Porphyromonadaceae</taxon>
        <taxon>Microbacter</taxon>
    </lineage>
</organism>
<gene>
    <name evidence="1" type="ORF">FHX64_000581</name>
</gene>
<evidence type="ECO:0000313" key="1">
    <source>
        <dbReference type="EMBL" id="MBB3186418.1"/>
    </source>
</evidence>
<sequence>MCRFRFIILLLTIGWLVQAQSGSLVHNEHKLHILFDHLYNAKTDTQRQSINDSICRQFNSILSLPSSFDYPFDSLQYAGKVYSTDQKLRIYTWNYIIQSGDYHFNCFIQRQQDNAIFRLIQNSRVYLPQETGIILPYNWYGALYYEAIPIKNHRKTDYVLLGWSRYSAEVNFKTIDILSFEDNQVHLGNPFIQRKNIMLSRVIIPYSSRYALTLQYDAKKKMILFNHLSSQQNTMLVPDENFSACIITKSGLKFKDDLPLKDHEIPHAHAHFEASNSVE</sequence>
<proteinExistence type="predicted"/>
<keyword evidence="2" id="KW-1185">Reference proteome</keyword>
<comment type="caution">
    <text evidence="1">The sequence shown here is derived from an EMBL/GenBank/DDBJ whole genome shotgun (WGS) entry which is preliminary data.</text>
</comment>